<dbReference type="SUPFAM" id="SSF56801">
    <property type="entry name" value="Acetyl-CoA synthetase-like"/>
    <property type="match status" value="1"/>
</dbReference>
<organism evidence="3 4">
    <name type="scientific">Berryella intestinalis</name>
    <dbReference type="NCBI Taxonomy" id="1531429"/>
    <lineage>
        <taxon>Bacteria</taxon>
        <taxon>Bacillati</taxon>
        <taxon>Actinomycetota</taxon>
        <taxon>Coriobacteriia</taxon>
        <taxon>Eggerthellales</taxon>
        <taxon>Eggerthellaceae</taxon>
        <taxon>Berryella</taxon>
    </lineage>
</organism>
<keyword evidence="4" id="KW-1185">Reference proteome</keyword>
<dbReference type="InterPro" id="IPR050237">
    <property type="entry name" value="ATP-dep_AMP-bd_enzyme"/>
</dbReference>
<dbReference type="Gene3D" id="3.30.300.30">
    <property type="match status" value="1"/>
</dbReference>
<dbReference type="PANTHER" id="PTHR43767">
    <property type="entry name" value="LONG-CHAIN-FATTY-ACID--COA LIGASE"/>
    <property type="match status" value="1"/>
</dbReference>
<dbReference type="GO" id="GO:0016740">
    <property type="term" value="F:transferase activity"/>
    <property type="evidence" value="ECO:0007669"/>
    <property type="project" value="UniProtKB-KW"/>
</dbReference>
<feature type="domain" description="AMP-dependent synthetase/ligase" evidence="1">
    <location>
        <begin position="18"/>
        <end position="414"/>
    </location>
</feature>
<keyword evidence="3" id="KW-0808">Transferase</keyword>
<dbReference type="OrthoDB" id="9803968at2"/>
<dbReference type="HOGENOM" id="CLU_000022_59_0_11"/>
<name>A0A0A8B4P8_9ACTN</name>
<dbReference type="Gene3D" id="3.40.50.12780">
    <property type="entry name" value="N-terminal domain of ligase-like"/>
    <property type="match status" value="1"/>
</dbReference>
<dbReference type="InterPro" id="IPR025110">
    <property type="entry name" value="AMP-bd_C"/>
</dbReference>
<dbReference type="NCBIfam" id="NF005947">
    <property type="entry name" value="PRK08008.1"/>
    <property type="match status" value="1"/>
</dbReference>
<evidence type="ECO:0000259" key="1">
    <source>
        <dbReference type="Pfam" id="PF00501"/>
    </source>
</evidence>
<protein>
    <submittedName>
        <fullName evidence="3">Crotonobetainyl-CoA:carnitine CoA-transferase</fullName>
    </submittedName>
</protein>
<dbReference type="PANTHER" id="PTHR43767:SF1">
    <property type="entry name" value="NONRIBOSOMAL PEPTIDE SYNTHASE PES1 (EUROFUNG)-RELATED"/>
    <property type="match status" value="1"/>
</dbReference>
<sequence>MADIVGNDTLRSLWDRLERDCGDREFLVFQDRWGSERTYTYRAFNREIDRTANLFLSLGVEREERVAVQMRTCPEFIMCLFGLAKIGAVMVPMNEQYLADEVAYALERTGATFAVAEGAFAGIYRDLCDRRAIAPERVLIARRGGDGCEGGVRTCESGPLSACGQSFPGDGACGDVGDGFSDFDCARAAQPAELGEVSPLSSDDVAEIMFTSGTTACPKGVVLTHANMLFSGVYGAWEVALGENDRLLSTMPACHSNFQLAALTPVLAAGATLIVVERYSARRFWSQIRGYRATVTQCVAMMLRTLLLQPVDPAERDHCLRTMLYFLAVSDDEKERFEKRYRVSLANTYGSTESVGWVLTDPPTGQHRWPSVGRPGLGYEVRIVRDDGRPAAAYEVGEIQVLGVRGRTVMRGYFDDPDQTARAFTADGWMRTGDKGYRDDEGWFFFVDRKSNMIKRAGENISASEIERVLAQHPDIDEAAVIGVPDPIRDQAVKAFVKPVAGRFLTEGEVVSFCAERMAAFKVPSFVQIVADFPRTCSMKIEKRLLH</sequence>
<dbReference type="STRING" id="1531429.JI75_07130"/>
<dbReference type="EMBL" id="CP009302">
    <property type="protein sequence ID" value="AJC12471.1"/>
    <property type="molecule type" value="Genomic_DNA"/>
</dbReference>
<evidence type="ECO:0000259" key="2">
    <source>
        <dbReference type="Pfam" id="PF13193"/>
    </source>
</evidence>
<gene>
    <name evidence="3" type="primary">caiC</name>
    <name evidence="3" type="ORF">JI75_07130</name>
</gene>
<dbReference type="AlphaFoldDB" id="A0A0A8B4P8"/>
<dbReference type="InterPro" id="IPR045851">
    <property type="entry name" value="AMP-bd_C_sf"/>
</dbReference>
<accession>A0A0A8B4P8</accession>
<reference evidence="4" key="1">
    <citation type="submission" date="2014-08" db="EMBL/GenBank/DDBJ databases">
        <title>Coriobacteriaceae sp. complete genome.</title>
        <authorList>
            <person name="Looft T."/>
            <person name="Bayles D.O."/>
            <person name="Stanton T.B."/>
        </authorList>
    </citation>
    <scope>NUCLEOTIDE SEQUENCE [LARGE SCALE GENOMIC DNA]</scope>
    <source>
        <strain evidence="4">68-1-3</strain>
    </source>
</reference>
<dbReference type="Gene3D" id="3.40.50.980">
    <property type="match status" value="1"/>
</dbReference>
<proteinExistence type="predicted"/>
<dbReference type="Pfam" id="PF13193">
    <property type="entry name" value="AMP-binding_C"/>
    <property type="match status" value="1"/>
</dbReference>
<dbReference type="InterPro" id="IPR000873">
    <property type="entry name" value="AMP-dep_synth/lig_dom"/>
</dbReference>
<dbReference type="Pfam" id="PF00501">
    <property type="entry name" value="AMP-binding"/>
    <property type="match status" value="1"/>
</dbReference>
<evidence type="ECO:0000313" key="3">
    <source>
        <dbReference type="EMBL" id="AJC12471.1"/>
    </source>
</evidence>
<dbReference type="Proteomes" id="UP000031121">
    <property type="component" value="Chromosome"/>
</dbReference>
<feature type="domain" description="AMP-binding enzyme C-terminal" evidence="2">
    <location>
        <begin position="465"/>
        <end position="540"/>
    </location>
</feature>
<dbReference type="RefSeq" id="WP_039689800.1">
    <property type="nucleotide sequence ID" value="NZ_CP009302.1"/>
</dbReference>
<dbReference type="GO" id="GO:0016878">
    <property type="term" value="F:acid-thiol ligase activity"/>
    <property type="evidence" value="ECO:0007669"/>
    <property type="project" value="UniProtKB-ARBA"/>
</dbReference>
<dbReference type="InterPro" id="IPR042099">
    <property type="entry name" value="ANL_N_sf"/>
</dbReference>
<dbReference type="KEGG" id="cbac:JI75_07130"/>
<reference evidence="3 4" key="2">
    <citation type="journal article" date="2015" name="Genome Announc.">
        <title>Complete Genome Sequence of Coriobacteriaceae Strain 68-1-3, a Novel Mucus-Degrading Isolate from the Swine Intestinal Tract.</title>
        <authorList>
            <person name="Looft T."/>
            <person name="Bayles D.O."/>
            <person name="Alt D.P."/>
            <person name="Stanton T.B."/>
        </authorList>
    </citation>
    <scope>NUCLEOTIDE SEQUENCE [LARGE SCALE GENOMIC DNA]</scope>
    <source>
        <strain evidence="3 4">68-1-3</strain>
    </source>
</reference>
<evidence type="ECO:0000313" key="4">
    <source>
        <dbReference type="Proteomes" id="UP000031121"/>
    </source>
</evidence>